<organism evidence="1 2">
    <name type="scientific">Kitasatospora xanthocidica</name>
    <dbReference type="NCBI Taxonomy" id="83382"/>
    <lineage>
        <taxon>Bacteria</taxon>
        <taxon>Bacillati</taxon>
        <taxon>Actinomycetota</taxon>
        <taxon>Actinomycetes</taxon>
        <taxon>Kitasatosporales</taxon>
        <taxon>Streptomycetaceae</taxon>
        <taxon>Kitasatospora</taxon>
    </lineage>
</organism>
<evidence type="ECO:0000313" key="2">
    <source>
        <dbReference type="Proteomes" id="UP000263377"/>
    </source>
</evidence>
<proteinExistence type="predicted"/>
<accession>A0A372ZUZ4</accession>
<protein>
    <submittedName>
        <fullName evidence="1">Uncharacterized protein</fullName>
    </submittedName>
</protein>
<name>A0A372ZUZ4_9ACTN</name>
<keyword evidence="2" id="KW-1185">Reference proteome</keyword>
<dbReference type="EMBL" id="QVIG01000001">
    <property type="protein sequence ID" value="RGD59294.1"/>
    <property type="molecule type" value="Genomic_DNA"/>
</dbReference>
<dbReference type="Proteomes" id="UP000263377">
    <property type="component" value="Unassembled WGS sequence"/>
</dbReference>
<evidence type="ECO:0000313" key="1">
    <source>
        <dbReference type="EMBL" id="RGD59294.1"/>
    </source>
</evidence>
<dbReference type="AlphaFoldDB" id="A0A372ZUZ4"/>
<gene>
    <name evidence="1" type="ORF">DR950_17230</name>
</gene>
<reference evidence="1 2" key="1">
    <citation type="submission" date="2018-08" db="EMBL/GenBank/DDBJ databases">
        <title>Diversity &amp; Physiological Properties of Lignin-Decomposing Actinobacteria from Soil.</title>
        <authorList>
            <person name="Roh S.G."/>
            <person name="Kim S.B."/>
        </authorList>
    </citation>
    <scope>NUCLEOTIDE SEQUENCE [LARGE SCALE GENOMIC DNA]</scope>
    <source>
        <strain evidence="1 2">MMS17-GH009</strain>
    </source>
</reference>
<comment type="caution">
    <text evidence="1">The sequence shown here is derived from an EMBL/GenBank/DDBJ whole genome shotgun (WGS) entry which is preliminary data.</text>
</comment>
<sequence>MPFWTAVAGAVPPGAGADGAAVGAPVAGAEGADTGAEDAAAGVVGAAAAGVLAAVLGAAVGEPSLLQAVSPSPAATTAASRAEVRLICMVEPNR</sequence>